<dbReference type="Proteomes" id="UP001482620">
    <property type="component" value="Unassembled WGS sequence"/>
</dbReference>
<evidence type="ECO:0000313" key="3">
    <source>
        <dbReference type="Proteomes" id="UP001482620"/>
    </source>
</evidence>
<keyword evidence="3" id="KW-1185">Reference proteome</keyword>
<name>A0ABV0V996_9TELE</name>
<proteinExistence type="predicted"/>
<protein>
    <submittedName>
        <fullName evidence="2">Uncharacterized protein</fullName>
    </submittedName>
</protein>
<dbReference type="EMBL" id="JAHRIQ010100704">
    <property type="protein sequence ID" value="MEQ2253890.1"/>
    <property type="molecule type" value="Genomic_DNA"/>
</dbReference>
<evidence type="ECO:0000313" key="2">
    <source>
        <dbReference type="EMBL" id="MEQ2253890.1"/>
    </source>
</evidence>
<comment type="caution">
    <text evidence="2">The sequence shown here is derived from an EMBL/GenBank/DDBJ whole genome shotgun (WGS) entry which is preliminary data.</text>
</comment>
<sequence>MSSNKCPSRDAGYSVFNYTIFWDRNEQNTHQTKFLQKTFLLINSCQLLTRSPLLAPTQANFLARHVTSSRVEERTGGESTNWAGPTSGNQTGSESAGKGRSEEVDTPQTHPLEVLSGHPSSLDFTLQHIVQQLDVLTQIKICEKGLNFSQIPLNFSSIYSEAP</sequence>
<organism evidence="2 3">
    <name type="scientific">Ilyodon furcidens</name>
    <name type="common">goldbreast splitfin</name>
    <dbReference type="NCBI Taxonomy" id="33524"/>
    <lineage>
        <taxon>Eukaryota</taxon>
        <taxon>Metazoa</taxon>
        <taxon>Chordata</taxon>
        <taxon>Craniata</taxon>
        <taxon>Vertebrata</taxon>
        <taxon>Euteleostomi</taxon>
        <taxon>Actinopterygii</taxon>
        <taxon>Neopterygii</taxon>
        <taxon>Teleostei</taxon>
        <taxon>Neoteleostei</taxon>
        <taxon>Acanthomorphata</taxon>
        <taxon>Ovalentaria</taxon>
        <taxon>Atherinomorphae</taxon>
        <taxon>Cyprinodontiformes</taxon>
        <taxon>Goodeidae</taxon>
        <taxon>Ilyodon</taxon>
    </lineage>
</organism>
<accession>A0ABV0V996</accession>
<feature type="region of interest" description="Disordered" evidence="1">
    <location>
        <begin position="68"/>
        <end position="111"/>
    </location>
</feature>
<feature type="compositionally biased region" description="Polar residues" evidence="1">
    <location>
        <begin position="77"/>
        <end position="94"/>
    </location>
</feature>
<gene>
    <name evidence="2" type="ORF">ILYODFUR_037179</name>
</gene>
<evidence type="ECO:0000256" key="1">
    <source>
        <dbReference type="SAM" id="MobiDB-lite"/>
    </source>
</evidence>
<reference evidence="2 3" key="1">
    <citation type="submission" date="2021-06" db="EMBL/GenBank/DDBJ databases">
        <authorList>
            <person name="Palmer J.M."/>
        </authorList>
    </citation>
    <scope>NUCLEOTIDE SEQUENCE [LARGE SCALE GENOMIC DNA]</scope>
    <source>
        <strain evidence="3">if_2019</strain>
        <tissue evidence="2">Muscle</tissue>
    </source>
</reference>